<evidence type="ECO:0000256" key="3">
    <source>
        <dbReference type="ARBA" id="ARBA00023163"/>
    </source>
</evidence>
<name>A0A6I4VVY0_9BACL</name>
<dbReference type="InterPro" id="IPR025996">
    <property type="entry name" value="MT1864/Rv1816-like_C"/>
</dbReference>
<proteinExistence type="predicted"/>
<protein>
    <submittedName>
        <fullName evidence="6">TetR family transcriptional regulator</fullName>
    </submittedName>
</protein>
<keyword evidence="1" id="KW-0805">Transcription regulation</keyword>
<dbReference type="AlphaFoldDB" id="A0A6I4VVY0"/>
<dbReference type="InterPro" id="IPR009057">
    <property type="entry name" value="Homeodomain-like_sf"/>
</dbReference>
<dbReference type="InterPro" id="IPR001647">
    <property type="entry name" value="HTH_TetR"/>
</dbReference>
<dbReference type="RefSeq" id="WP_160803029.1">
    <property type="nucleotide sequence ID" value="NZ_WUUL01000017.1"/>
</dbReference>
<keyword evidence="2 4" id="KW-0238">DNA-binding</keyword>
<feature type="domain" description="HTH tetR-type" evidence="5">
    <location>
        <begin position="12"/>
        <end position="72"/>
    </location>
</feature>
<evidence type="ECO:0000256" key="1">
    <source>
        <dbReference type="ARBA" id="ARBA00023015"/>
    </source>
</evidence>
<sequence>MGHKERRLHQQSLLKEQIMNAALEIAEANGWTSVSMRKIADRIEYSTQKVYELFSSKDDLILSLVRKGIALLTRNMKDHNHGENPKESIYAMIKSYYKFAWENKALYRIMYGLDGVPFGVEETQPKGMEIGYIVCELLQKQFPDLSNEETFNKVGIIWGAMHGIISLSMAGHILGGQEKAELLIDQSIETVLKSLS</sequence>
<evidence type="ECO:0000256" key="4">
    <source>
        <dbReference type="PROSITE-ProRule" id="PRU00335"/>
    </source>
</evidence>
<dbReference type="SUPFAM" id="SSF46689">
    <property type="entry name" value="Homeodomain-like"/>
    <property type="match status" value="1"/>
</dbReference>
<dbReference type="SUPFAM" id="SSF48498">
    <property type="entry name" value="Tetracyclin repressor-like, C-terminal domain"/>
    <property type="match status" value="1"/>
</dbReference>
<dbReference type="PANTHER" id="PTHR43479">
    <property type="entry name" value="ACREF/ENVCD OPERON REPRESSOR-RELATED"/>
    <property type="match status" value="1"/>
</dbReference>
<dbReference type="PANTHER" id="PTHR43479:SF11">
    <property type="entry name" value="ACREF_ENVCD OPERON REPRESSOR-RELATED"/>
    <property type="match status" value="1"/>
</dbReference>
<evidence type="ECO:0000313" key="6">
    <source>
        <dbReference type="EMBL" id="MXQ55677.1"/>
    </source>
</evidence>
<feature type="DNA-binding region" description="H-T-H motif" evidence="4">
    <location>
        <begin position="35"/>
        <end position="54"/>
    </location>
</feature>
<dbReference type="Pfam" id="PF13305">
    <property type="entry name" value="TetR_C_33"/>
    <property type="match status" value="1"/>
</dbReference>
<dbReference type="InterPro" id="IPR050624">
    <property type="entry name" value="HTH-type_Tx_Regulator"/>
</dbReference>
<keyword evidence="3" id="KW-0804">Transcription</keyword>
<evidence type="ECO:0000313" key="7">
    <source>
        <dbReference type="Proteomes" id="UP000430692"/>
    </source>
</evidence>
<dbReference type="PROSITE" id="PS50977">
    <property type="entry name" value="HTH_TETR_2"/>
    <property type="match status" value="1"/>
</dbReference>
<dbReference type="Proteomes" id="UP000430692">
    <property type="component" value="Unassembled WGS sequence"/>
</dbReference>
<organism evidence="6 7">
    <name type="scientific">Shimazuella alba</name>
    <dbReference type="NCBI Taxonomy" id="2690964"/>
    <lineage>
        <taxon>Bacteria</taxon>
        <taxon>Bacillati</taxon>
        <taxon>Bacillota</taxon>
        <taxon>Bacilli</taxon>
        <taxon>Bacillales</taxon>
        <taxon>Thermoactinomycetaceae</taxon>
        <taxon>Shimazuella</taxon>
    </lineage>
</organism>
<dbReference type="Pfam" id="PF00440">
    <property type="entry name" value="TetR_N"/>
    <property type="match status" value="1"/>
</dbReference>
<dbReference type="InterPro" id="IPR036271">
    <property type="entry name" value="Tet_transcr_reg_TetR-rel_C_sf"/>
</dbReference>
<gene>
    <name evidence="6" type="ORF">GSM42_18510</name>
</gene>
<reference evidence="6 7" key="1">
    <citation type="submission" date="2019-12" db="EMBL/GenBank/DDBJ databases">
        <title>Whole-genome analyses of novel actinobacteria.</title>
        <authorList>
            <person name="Sahin N."/>
            <person name="Saygin H."/>
        </authorList>
    </citation>
    <scope>NUCLEOTIDE SEQUENCE [LARGE SCALE GENOMIC DNA]</scope>
    <source>
        <strain evidence="6 7">KC615</strain>
    </source>
</reference>
<dbReference type="Gene3D" id="1.10.357.10">
    <property type="entry name" value="Tetracycline Repressor, domain 2"/>
    <property type="match status" value="1"/>
</dbReference>
<evidence type="ECO:0000259" key="5">
    <source>
        <dbReference type="PROSITE" id="PS50977"/>
    </source>
</evidence>
<keyword evidence="7" id="KW-1185">Reference proteome</keyword>
<comment type="caution">
    <text evidence="6">The sequence shown here is derived from an EMBL/GenBank/DDBJ whole genome shotgun (WGS) entry which is preliminary data.</text>
</comment>
<accession>A0A6I4VVY0</accession>
<dbReference type="EMBL" id="WUUL01000017">
    <property type="protein sequence ID" value="MXQ55677.1"/>
    <property type="molecule type" value="Genomic_DNA"/>
</dbReference>
<evidence type="ECO:0000256" key="2">
    <source>
        <dbReference type="ARBA" id="ARBA00023125"/>
    </source>
</evidence>
<dbReference type="GO" id="GO:0003677">
    <property type="term" value="F:DNA binding"/>
    <property type="evidence" value="ECO:0007669"/>
    <property type="project" value="UniProtKB-UniRule"/>
</dbReference>